<feature type="region of interest" description="Disordered" evidence="1">
    <location>
        <begin position="1"/>
        <end position="29"/>
    </location>
</feature>
<evidence type="ECO:0000313" key="3">
    <source>
        <dbReference type="Proteomes" id="UP001341840"/>
    </source>
</evidence>
<sequence>MASPSAPPPELPPPPKGEGSSESRRDAESMIHIYMGDTLYYSLVMREVIMEAEPVPQLGEAAKSLSVENQIRKNEVELESARRTLRKFRSIKDEHDRRIEPYRIVHGAGK</sequence>
<dbReference type="Proteomes" id="UP001341840">
    <property type="component" value="Unassembled WGS sequence"/>
</dbReference>
<comment type="caution">
    <text evidence="2">The sequence shown here is derived from an EMBL/GenBank/DDBJ whole genome shotgun (WGS) entry which is preliminary data.</text>
</comment>
<name>A0ABU6Z4L0_9FABA</name>
<gene>
    <name evidence="2" type="ORF">PIB30_008515</name>
</gene>
<reference evidence="2 3" key="1">
    <citation type="journal article" date="2023" name="Plants (Basel)">
        <title>Bridging the Gap: Combining Genomics and Transcriptomics Approaches to Understand Stylosanthes scabra, an Orphan Legume from the Brazilian Caatinga.</title>
        <authorList>
            <person name="Ferreira-Neto J.R.C."/>
            <person name="da Silva M.D."/>
            <person name="Binneck E."/>
            <person name="de Melo N.F."/>
            <person name="da Silva R.H."/>
            <person name="de Melo A.L.T.M."/>
            <person name="Pandolfi V."/>
            <person name="Bustamante F.O."/>
            <person name="Brasileiro-Vidal A.C."/>
            <person name="Benko-Iseppon A.M."/>
        </authorList>
    </citation>
    <scope>NUCLEOTIDE SEQUENCE [LARGE SCALE GENOMIC DNA]</scope>
    <source>
        <tissue evidence="2">Leaves</tissue>
    </source>
</reference>
<feature type="compositionally biased region" description="Pro residues" evidence="1">
    <location>
        <begin position="1"/>
        <end position="16"/>
    </location>
</feature>
<organism evidence="2 3">
    <name type="scientific">Stylosanthes scabra</name>
    <dbReference type="NCBI Taxonomy" id="79078"/>
    <lineage>
        <taxon>Eukaryota</taxon>
        <taxon>Viridiplantae</taxon>
        <taxon>Streptophyta</taxon>
        <taxon>Embryophyta</taxon>
        <taxon>Tracheophyta</taxon>
        <taxon>Spermatophyta</taxon>
        <taxon>Magnoliopsida</taxon>
        <taxon>eudicotyledons</taxon>
        <taxon>Gunneridae</taxon>
        <taxon>Pentapetalae</taxon>
        <taxon>rosids</taxon>
        <taxon>fabids</taxon>
        <taxon>Fabales</taxon>
        <taxon>Fabaceae</taxon>
        <taxon>Papilionoideae</taxon>
        <taxon>50 kb inversion clade</taxon>
        <taxon>dalbergioids sensu lato</taxon>
        <taxon>Dalbergieae</taxon>
        <taxon>Pterocarpus clade</taxon>
        <taxon>Stylosanthes</taxon>
    </lineage>
</organism>
<accession>A0ABU6Z4L0</accession>
<dbReference type="EMBL" id="JASCZI010271879">
    <property type="protein sequence ID" value="MED6216530.1"/>
    <property type="molecule type" value="Genomic_DNA"/>
</dbReference>
<feature type="compositionally biased region" description="Basic and acidic residues" evidence="1">
    <location>
        <begin position="19"/>
        <end position="29"/>
    </location>
</feature>
<evidence type="ECO:0000256" key="1">
    <source>
        <dbReference type="SAM" id="MobiDB-lite"/>
    </source>
</evidence>
<proteinExistence type="predicted"/>
<keyword evidence="3" id="KW-1185">Reference proteome</keyword>
<protein>
    <submittedName>
        <fullName evidence="2">Uncharacterized protein</fullName>
    </submittedName>
</protein>
<evidence type="ECO:0000313" key="2">
    <source>
        <dbReference type="EMBL" id="MED6216530.1"/>
    </source>
</evidence>